<dbReference type="GeneID" id="63825339"/>
<dbReference type="EMBL" id="KV427612">
    <property type="protein sequence ID" value="KZT09209.1"/>
    <property type="molecule type" value="Genomic_DNA"/>
</dbReference>
<dbReference type="AlphaFoldDB" id="A0A165FMW9"/>
<evidence type="ECO:0000313" key="1">
    <source>
        <dbReference type="EMBL" id="KZT09209.1"/>
    </source>
</evidence>
<dbReference type="InParanoid" id="A0A165FMW9"/>
<proteinExistence type="predicted"/>
<dbReference type="Proteomes" id="UP000076871">
    <property type="component" value="Unassembled WGS sequence"/>
</dbReference>
<dbReference type="RefSeq" id="XP_040766949.1">
    <property type="nucleotide sequence ID" value="XM_040908310.1"/>
</dbReference>
<reference evidence="1 2" key="1">
    <citation type="journal article" date="2016" name="Mol. Biol. Evol.">
        <title>Comparative Genomics of Early-Diverging Mushroom-Forming Fungi Provides Insights into the Origins of Lignocellulose Decay Capabilities.</title>
        <authorList>
            <person name="Nagy L.G."/>
            <person name="Riley R."/>
            <person name="Tritt A."/>
            <person name="Adam C."/>
            <person name="Daum C."/>
            <person name="Floudas D."/>
            <person name="Sun H."/>
            <person name="Yadav J.S."/>
            <person name="Pangilinan J."/>
            <person name="Larsson K.H."/>
            <person name="Matsuura K."/>
            <person name="Barry K."/>
            <person name="Labutti K."/>
            <person name="Kuo R."/>
            <person name="Ohm R.A."/>
            <person name="Bhattacharya S.S."/>
            <person name="Shirouzu T."/>
            <person name="Yoshinaga Y."/>
            <person name="Martin F.M."/>
            <person name="Grigoriev I.V."/>
            <person name="Hibbett D.S."/>
        </authorList>
    </citation>
    <scope>NUCLEOTIDE SEQUENCE [LARGE SCALE GENOMIC DNA]</scope>
    <source>
        <strain evidence="1 2">93-53</strain>
    </source>
</reference>
<organism evidence="1 2">
    <name type="scientific">Laetiporus sulphureus 93-53</name>
    <dbReference type="NCBI Taxonomy" id="1314785"/>
    <lineage>
        <taxon>Eukaryota</taxon>
        <taxon>Fungi</taxon>
        <taxon>Dikarya</taxon>
        <taxon>Basidiomycota</taxon>
        <taxon>Agaricomycotina</taxon>
        <taxon>Agaricomycetes</taxon>
        <taxon>Polyporales</taxon>
        <taxon>Laetiporus</taxon>
    </lineage>
</organism>
<accession>A0A165FMW9</accession>
<name>A0A165FMW9_9APHY</name>
<protein>
    <submittedName>
        <fullName evidence="1">Uncharacterized protein</fullName>
    </submittedName>
</protein>
<evidence type="ECO:0000313" key="2">
    <source>
        <dbReference type="Proteomes" id="UP000076871"/>
    </source>
</evidence>
<keyword evidence="2" id="KW-1185">Reference proteome</keyword>
<sequence length="170" mass="18419">MFSNLIQLIPQPDDGQANKEALKSLAMRPLPLPGFKPSEAVQQRTALDIINQDVIGTTFDLVGERAFEYLLFGVLCVSGTIHFLTFNVEVSVSLRIPVIGDVQLGSASGNPKNEITLSVGSKAVASGAIMLHVKNGNEVWVRMIQLNTVVGSWNKEVKLFILAARVYALA</sequence>
<gene>
    <name evidence="1" type="ORF">LAESUDRAFT_722937</name>
</gene>
<dbReference type="STRING" id="1314785.A0A165FMW9"/>